<feature type="signal peptide" evidence="1">
    <location>
        <begin position="1"/>
        <end position="20"/>
    </location>
</feature>
<proteinExistence type="predicted"/>
<gene>
    <name evidence="3" type="ORF">ON006_24945</name>
</gene>
<dbReference type="Pfam" id="PF18990">
    <property type="entry name" value="DUF5723"/>
    <property type="match status" value="1"/>
</dbReference>
<feature type="chain" id="PRO_5039733887" evidence="1">
    <location>
        <begin position="21"/>
        <end position="475"/>
    </location>
</feature>
<sequence length="475" mass="53174">MKNLTLTFALLFLSFQISEAQQIPGLEFSNYGGLYRATYNPSVIGGPKHKFQINIISLGGSIKYRYFRFLGENSFLTPILASHSTKELYGRSRTMGSLTYKDPIYVVSEIRWPSAMISLGKYQGLALQLRTRGYVQGNNIPDPIQHIYFKRMDTGSTGAYEDQAWGNFDLVQQTFSDLSLTYGVQLLDLESHKLRIGATVKRVFGARVGYLTGSADSYSIRPLPGNAETTELVISDLSYETGYSAPTRKASIGKLMNSDQYGAGWGYDLGVSYELGSYWHKSKEVFDESPEYLIRFGASLTDVGSIRYRTSNTRVERGSQSETIIGQKELETISDRGPEGFMSLFPADTTTFFRKDVRLPQAVHLEADIQLVKGFFLNLSQTKRFKSRSGQPLDIYQPNSFTITPRFEDEDSDFAFPITFIRGNNRPSIGAVGHFGPIFLGFSSVNGILKSGGARGCMMYIGFTAWKLNRNKDKD</sequence>
<keyword evidence="1" id="KW-0732">Signal</keyword>
<dbReference type="RefSeq" id="WP_244822740.1">
    <property type="nucleotide sequence ID" value="NZ_CP112998.1"/>
</dbReference>
<dbReference type="AlphaFoldDB" id="A0A9E8SKQ5"/>
<evidence type="ECO:0000313" key="3">
    <source>
        <dbReference type="EMBL" id="WAC10981.1"/>
    </source>
</evidence>
<protein>
    <submittedName>
        <fullName evidence="3">DUF5723 family protein</fullName>
    </submittedName>
</protein>
<dbReference type="InterPro" id="IPR043781">
    <property type="entry name" value="DUF5723"/>
</dbReference>
<keyword evidence="4" id="KW-1185">Reference proteome</keyword>
<dbReference type="EMBL" id="CP112998">
    <property type="protein sequence ID" value="WAC10981.1"/>
    <property type="molecule type" value="Genomic_DNA"/>
</dbReference>
<name>A0A9E8SKQ5_9BACT</name>
<feature type="domain" description="DUF5723" evidence="2">
    <location>
        <begin position="83"/>
        <end position="441"/>
    </location>
</feature>
<evidence type="ECO:0000256" key="1">
    <source>
        <dbReference type="SAM" id="SignalP"/>
    </source>
</evidence>
<reference evidence="3" key="1">
    <citation type="submission" date="2022-11" db="EMBL/GenBank/DDBJ databases">
        <title>Dyadobacter pollutisoli sp. nov., isolated from plastic dumped soil.</title>
        <authorList>
            <person name="Kim J.M."/>
            <person name="Kim K.R."/>
            <person name="Lee J.K."/>
            <person name="Hao L."/>
            <person name="Jeon C.O."/>
        </authorList>
    </citation>
    <scope>NUCLEOTIDE SEQUENCE</scope>
    <source>
        <strain evidence="3">U1</strain>
    </source>
</reference>
<dbReference type="KEGG" id="dpf:ON006_24945"/>
<evidence type="ECO:0000313" key="4">
    <source>
        <dbReference type="Proteomes" id="UP001164653"/>
    </source>
</evidence>
<dbReference type="Proteomes" id="UP001164653">
    <property type="component" value="Chromosome"/>
</dbReference>
<evidence type="ECO:0000259" key="2">
    <source>
        <dbReference type="Pfam" id="PF18990"/>
    </source>
</evidence>
<accession>A0A9E8SKQ5</accession>
<organism evidence="3 4">
    <name type="scientific">Dyadobacter pollutisoli</name>
    <dbReference type="NCBI Taxonomy" id="2910158"/>
    <lineage>
        <taxon>Bacteria</taxon>
        <taxon>Pseudomonadati</taxon>
        <taxon>Bacteroidota</taxon>
        <taxon>Cytophagia</taxon>
        <taxon>Cytophagales</taxon>
        <taxon>Spirosomataceae</taxon>
        <taxon>Dyadobacter</taxon>
    </lineage>
</organism>